<feature type="transmembrane region" description="Helical" evidence="9">
    <location>
        <begin position="293"/>
        <end position="311"/>
    </location>
</feature>
<keyword evidence="4" id="KW-0762">Sugar transport</keyword>
<dbReference type="InterPro" id="IPR013014">
    <property type="entry name" value="PTS_EIIC_2"/>
</dbReference>
<dbReference type="EMBL" id="JARAWC010000050">
    <property type="protein sequence ID" value="MDX2966029.1"/>
    <property type="molecule type" value="Genomic_DNA"/>
</dbReference>
<evidence type="ECO:0000256" key="1">
    <source>
        <dbReference type="ARBA" id="ARBA00004429"/>
    </source>
</evidence>
<dbReference type="GO" id="GO:0009401">
    <property type="term" value="P:phosphoenolpyruvate-dependent sugar phosphotransferase system"/>
    <property type="evidence" value="ECO:0007669"/>
    <property type="project" value="UniProtKB-KW"/>
</dbReference>
<evidence type="ECO:0000256" key="7">
    <source>
        <dbReference type="ARBA" id="ARBA00022989"/>
    </source>
</evidence>
<proteinExistence type="predicted"/>
<dbReference type="GO" id="GO:0008982">
    <property type="term" value="F:protein-N(PI)-phosphohistidine-sugar phosphotransferase activity"/>
    <property type="evidence" value="ECO:0007669"/>
    <property type="project" value="InterPro"/>
</dbReference>
<evidence type="ECO:0000256" key="9">
    <source>
        <dbReference type="SAM" id="Phobius"/>
    </source>
</evidence>
<dbReference type="PANTHER" id="PTHR30505">
    <property type="entry name" value="FRUCTOSE-LIKE PERMEASE"/>
    <property type="match status" value="1"/>
</dbReference>
<evidence type="ECO:0000256" key="4">
    <source>
        <dbReference type="ARBA" id="ARBA00022597"/>
    </source>
</evidence>
<comment type="subcellular location">
    <subcellularLocation>
        <location evidence="1">Cell inner membrane</location>
        <topology evidence="1">Multi-pass membrane protein</topology>
    </subcellularLocation>
</comment>
<dbReference type="EMBL" id="JARAWP010000048">
    <property type="protein sequence ID" value="MDX3025509.1"/>
    <property type="molecule type" value="Genomic_DNA"/>
</dbReference>
<dbReference type="GO" id="GO:0005886">
    <property type="term" value="C:plasma membrane"/>
    <property type="evidence" value="ECO:0007669"/>
    <property type="project" value="UniProtKB-SubCell"/>
</dbReference>
<dbReference type="RefSeq" id="WP_010357869.1">
    <property type="nucleotide sequence ID" value="NZ_CP122369.1"/>
</dbReference>
<protein>
    <submittedName>
        <fullName evidence="11">PTS fructose transporter subunit IIC</fullName>
    </submittedName>
</protein>
<evidence type="ECO:0000256" key="3">
    <source>
        <dbReference type="ARBA" id="ARBA00022475"/>
    </source>
</evidence>
<evidence type="ECO:0000313" key="12">
    <source>
        <dbReference type="EMBL" id="MDX3025509.1"/>
    </source>
</evidence>
<sequence length="372" mass="37282">MPRRIPSVHRLATLLTGYAPQLGPLVAIPGVMVVLALAIGGPHLSDSASQLLFTGDWSQLRTWAALLLKTGLTALVFLPVAVAGLVAHSLAGRPAVVPAAVGGLTAAGVQAGVLAGLAAGVCAGFVTLALGRAPVPARWRGAASAWLFPLVTTVVTAFLVLGVVGELLNSLSGRLHDELAYLQFENAVATGLVLGAMACADLGGLVTRTAIGYGAVELSGGDPTRFSTLNMTMMAAVIAAGMVPALALPLATLVRRGLFSDGERGYAKAGWLLGAAFLPEGAVPFALADPLRVIPASMAGGAVTGALVMILGPTSKSPYGGAFGLGETGRPLLFLLAVAGGVVITALVTVVLKSLRLPAAATVTGKAKVLAT</sequence>
<feature type="transmembrane region" description="Helical" evidence="9">
    <location>
        <begin position="63"/>
        <end position="87"/>
    </location>
</feature>
<dbReference type="GO" id="GO:0005351">
    <property type="term" value="F:carbohydrate:proton symporter activity"/>
    <property type="evidence" value="ECO:0007669"/>
    <property type="project" value="InterPro"/>
</dbReference>
<dbReference type="GeneID" id="69808025"/>
<reference evidence="11 13" key="1">
    <citation type="journal article" date="2023" name="Microb. Genom.">
        <title>Mesoterricola silvestris gen. nov., sp. nov., Mesoterricola sediminis sp. nov., Geothrix oryzae sp. nov., Geothrix edaphica sp. nov., Geothrix rubra sp. nov., and Geothrix limicola sp. nov., six novel members of Acidobacteriota isolated from soils.</title>
        <authorList>
            <person name="Weisberg A.J."/>
            <person name="Pearce E."/>
            <person name="Kramer C.G."/>
            <person name="Chang J.H."/>
            <person name="Clarke C.R."/>
        </authorList>
    </citation>
    <scope>NUCLEOTIDE SEQUENCE</scope>
    <source>
        <strain evidence="12 13">NB05-1H</strain>
        <strain evidence="11">NRRL_B-16521</strain>
    </source>
</reference>
<dbReference type="PANTHER" id="PTHR30505:SF0">
    <property type="entry name" value="FRUCTOSE-LIKE PTS SYSTEM EIIBC COMPONENT-RELATED"/>
    <property type="match status" value="1"/>
</dbReference>
<dbReference type="NCBIfam" id="TIGR01427">
    <property type="entry name" value="PTS_IIC_fructo"/>
    <property type="match status" value="1"/>
</dbReference>
<feature type="transmembrane region" description="Helical" evidence="9">
    <location>
        <begin position="21"/>
        <end position="43"/>
    </location>
</feature>
<keyword evidence="3" id="KW-1003">Cell membrane</keyword>
<dbReference type="Proteomes" id="UP001272987">
    <property type="component" value="Unassembled WGS sequence"/>
</dbReference>
<keyword evidence="13" id="KW-1185">Reference proteome</keyword>
<dbReference type="AlphaFoldDB" id="A0AAP6BJQ2"/>
<dbReference type="InterPro" id="IPR050864">
    <property type="entry name" value="Bacterial_PTS_Sugar_Transport"/>
</dbReference>
<evidence type="ECO:0000259" key="10">
    <source>
        <dbReference type="PROSITE" id="PS51104"/>
    </source>
</evidence>
<feature type="domain" description="PTS EIIC type-2" evidence="10">
    <location>
        <begin position="11"/>
        <end position="370"/>
    </location>
</feature>
<keyword evidence="7 9" id="KW-1133">Transmembrane helix</keyword>
<comment type="caution">
    <text evidence="11">The sequence shown here is derived from an EMBL/GenBank/DDBJ whole genome shotgun (WGS) entry which is preliminary data.</text>
</comment>
<dbReference type="GO" id="GO:0090563">
    <property type="term" value="F:protein-phosphocysteine-sugar phosphotransferase activity"/>
    <property type="evidence" value="ECO:0007669"/>
    <property type="project" value="TreeGrafter"/>
</dbReference>
<feature type="transmembrane region" description="Helical" evidence="9">
    <location>
        <begin position="99"/>
        <end position="126"/>
    </location>
</feature>
<keyword evidence="2" id="KW-0813">Transport</keyword>
<dbReference type="InterPro" id="IPR006327">
    <property type="entry name" value="PTS_IIC_fruc"/>
</dbReference>
<keyword evidence="8 9" id="KW-0472">Membrane</keyword>
<evidence type="ECO:0000256" key="6">
    <source>
        <dbReference type="ARBA" id="ARBA00022692"/>
    </source>
</evidence>
<keyword evidence="6 9" id="KW-0812">Transmembrane</keyword>
<evidence type="ECO:0000313" key="13">
    <source>
        <dbReference type="Proteomes" id="UP001272987"/>
    </source>
</evidence>
<evidence type="ECO:0000256" key="2">
    <source>
        <dbReference type="ARBA" id="ARBA00022448"/>
    </source>
</evidence>
<feature type="transmembrane region" description="Helical" evidence="9">
    <location>
        <begin position="332"/>
        <end position="352"/>
    </location>
</feature>
<evidence type="ECO:0000256" key="8">
    <source>
        <dbReference type="ARBA" id="ARBA00023136"/>
    </source>
</evidence>
<dbReference type="Proteomes" id="UP001282288">
    <property type="component" value="Unassembled WGS sequence"/>
</dbReference>
<feature type="transmembrane region" description="Helical" evidence="9">
    <location>
        <begin position="188"/>
        <end position="211"/>
    </location>
</feature>
<feature type="transmembrane region" description="Helical" evidence="9">
    <location>
        <begin position="266"/>
        <end position="287"/>
    </location>
</feature>
<feature type="transmembrane region" description="Helical" evidence="9">
    <location>
        <begin position="231"/>
        <end position="254"/>
    </location>
</feature>
<evidence type="ECO:0000313" key="11">
    <source>
        <dbReference type="EMBL" id="MDX2966029.1"/>
    </source>
</evidence>
<keyword evidence="5" id="KW-0598">Phosphotransferase system</keyword>
<dbReference type="PROSITE" id="PS51104">
    <property type="entry name" value="PTS_EIIC_TYPE_2"/>
    <property type="match status" value="1"/>
</dbReference>
<organism evidence="11 14">
    <name type="scientific">Streptomyces acidiscabies</name>
    <dbReference type="NCBI Taxonomy" id="42234"/>
    <lineage>
        <taxon>Bacteria</taxon>
        <taxon>Bacillati</taxon>
        <taxon>Actinomycetota</taxon>
        <taxon>Actinomycetes</taxon>
        <taxon>Kitasatosporales</taxon>
        <taxon>Streptomycetaceae</taxon>
        <taxon>Streptomyces</taxon>
    </lineage>
</organism>
<evidence type="ECO:0000256" key="5">
    <source>
        <dbReference type="ARBA" id="ARBA00022683"/>
    </source>
</evidence>
<evidence type="ECO:0000313" key="14">
    <source>
        <dbReference type="Proteomes" id="UP001282288"/>
    </source>
</evidence>
<accession>A0AAP6BJQ2</accession>
<name>A0AAP6BJQ2_9ACTN</name>
<feature type="transmembrane region" description="Helical" evidence="9">
    <location>
        <begin position="146"/>
        <end position="168"/>
    </location>
</feature>
<gene>
    <name evidence="11" type="ORF">PV399_40935</name>
    <name evidence="12" type="ORF">PV666_47765</name>
</gene>